<accession>A0ABY4C9V6</accession>
<evidence type="ECO:0000313" key="2">
    <source>
        <dbReference type="EMBL" id="UOF00466.1"/>
    </source>
</evidence>
<feature type="domain" description="Protein glutaminase" evidence="1">
    <location>
        <begin position="113"/>
        <end position="222"/>
    </location>
</feature>
<dbReference type="Pfam" id="PF18626">
    <property type="entry name" value="Gln_deamidase_2"/>
    <property type="match status" value="1"/>
</dbReference>
<evidence type="ECO:0000313" key="3">
    <source>
        <dbReference type="Proteomes" id="UP000830116"/>
    </source>
</evidence>
<dbReference type="Proteomes" id="UP000830116">
    <property type="component" value="Chromosome"/>
</dbReference>
<evidence type="ECO:0000259" key="1">
    <source>
        <dbReference type="Pfam" id="PF18626"/>
    </source>
</evidence>
<proteinExistence type="predicted"/>
<dbReference type="EMBL" id="CP093442">
    <property type="protein sequence ID" value="UOF00466.1"/>
    <property type="molecule type" value="Genomic_DNA"/>
</dbReference>
<gene>
    <name evidence="2" type="ORF">MNR06_12230</name>
</gene>
<organism evidence="2 3">
    <name type="scientific">Bdellovibrio reynosensis</name>
    <dbReference type="NCBI Taxonomy" id="2835041"/>
    <lineage>
        <taxon>Bacteria</taxon>
        <taxon>Pseudomonadati</taxon>
        <taxon>Bdellovibrionota</taxon>
        <taxon>Bdellovibrionia</taxon>
        <taxon>Bdellovibrionales</taxon>
        <taxon>Pseudobdellovibrionaceae</taxon>
        <taxon>Bdellovibrio</taxon>
    </lineage>
</organism>
<protein>
    <recommendedName>
        <fullName evidence="1">Protein glutaminase domain-containing protein</fullName>
    </recommendedName>
</protein>
<name>A0ABY4C9V6_9BACT</name>
<sequence length="291" mass="33523">MISCPIDHAKSLTLPIASPKTFVMKKLSLILLVSLFSSTVFAVGISAKRNRGETYKVAHLRNMSLKFNQPMGPFQSPEEPYIGSSNNVWDVKVPLKKLKIKEIPDLGSYADLENQFKILRDERFINKNSDFPRRSTWLYPDDGCFARAELMKTRLVDAHLPAPKKIFIFGDLWVSSKNARYGDISWWYHVAVTYRVGDEAYVLDPAIEPARPLKLAEWNHLMGGDKKRFDFSLCHPDTVDPRDDCKDIQAISLEKALEMQEPYLDYEWERLIELKRDPQAELGAFPPWLMN</sequence>
<dbReference type="Gene3D" id="3.10.620.30">
    <property type="match status" value="1"/>
</dbReference>
<dbReference type="RefSeq" id="WP_243536435.1">
    <property type="nucleotide sequence ID" value="NZ_CP093442.1"/>
</dbReference>
<dbReference type="InterPro" id="IPR041325">
    <property type="entry name" value="Gln_deamidase_2"/>
</dbReference>
<reference evidence="2" key="1">
    <citation type="submission" date="2022-03" db="EMBL/GenBank/DDBJ databases">
        <title>Genome Identification and Characterization of new species Bdellovibrio reynosense LBG001 sp. nov. from a Mexico soil sample.</title>
        <authorList>
            <person name="Camilli A."/>
            <person name="Ajao Y."/>
            <person name="Guo X."/>
        </authorList>
    </citation>
    <scope>NUCLEOTIDE SEQUENCE</scope>
    <source>
        <strain evidence="2">LBG001</strain>
    </source>
</reference>
<keyword evidence="3" id="KW-1185">Reference proteome</keyword>